<comment type="catalytic activity">
    <reaction evidence="9">
        <text>Release of signal peptides from bacterial membrane prolipoproteins. Hydrolyzes -Xaa-Yaa-Zaa-|-(S,diacylglyceryl)Cys-, in which Xaa is hydrophobic (preferably Leu), and Yaa (Ala or Ser) and Zaa (Gly or Ala) have small, neutral side chains.</text>
        <dbReference type="EC" id="3.4.23.36"/>
    </reaction>
</comment>
<comment type="caution">
    <text evidence="9">Lacks conserved residue(s) required for the propagation of feature annotation.</text>
</comment>
<dbReference type="InterPro" id="IPR001872">
    <property type="entry name" value="Peptidase_A8"/>
</dbReference>
<dbReference type="Proteomes" id="UP000184526">
    <property type="component" value="Unassembled WGS sequence"/>
</dbReference>
<keyword evidence="12" id="KW-1185">Reference proteome</keyword>
<comment type="pathway">
    <text evidence="9">Protein modification; lipoprotein biosynthesis (signal peptide cleavage).</text>
</comment>
<comment type="subcellular location">
    <subcellularLocation>
        <location evidence="9">Cell membrane</location>
        <topology evidence="9">Multi-pass membrane protein</topology>
    </subcellularLocation>
</comment>
<evidence type="ECO:0000256" key="3">
    <source>
        <dbReference type="ARBA" id="ARBA00022670"/>
    </source>
</evidence>
<protein>
    <recommendedName>
        <fullName evidence="9">Lipoprotein signal peptidase</fullName>
        <ecNumber evidence="9">3.4.23.36</ecNumber>
    </recommendedName>
    <alternativeName>
        <fullName evidence="9">Prolipoprotein signal peptidase</fullName>
    </alternativeName>
    <alternativeName>
        <fullName evidence="9">Signal peptidase II</fullName>
        <shortName evidence="9">SPase II</shortName>
    </alternativeName>
</protein>
<dbReference type="NCBIfam" id="TIGR00077">
    <property type="entry name" value="lspA"/>
    <property type="match status" value="1"/>
</dbReference>
<comment type="function">
    <text evidence="9">This protein specifically catalyzes the removal of signal peptides from prolipoproteins.</text>
</comment>
<feature type="active site" evidence="9">
    <location>
        <position position="110"/>
    </location>
</feature>
<dbReference type="GO" id="GO:0005886">
    <property type="term" value="C:plasma membrane"/>
    <property type="evidence" value="ECO:0007669"/>
    <property type="project" value="UniProtKB-SubCell"/>
</dbReference>
<keyword evidence="6 9" id="KW-0378">Hydrolase</keyword>
<reference evidence="11 12" key="1">
    <citation type="submission" date="2016-11" db="EMBL/GenBank/DDBJ databases">
        <authorList>
            <person name="Jaros S."/>
            <person name="Januszkiewicz K."/>
            <person name="Wedrychowicz H."/>
        </authorList>
    </citation>
    <scope>NUCLEOTIDE SEQUENCE [LARGE SCALE GENOMIC DNA]</scope>
    <source>
        <strain evidence="11 12">DSM 3089</strain>
    </source>
</reference>
<accession>A0A1M5VWY8</accession>
<keyword evidence="8 9" id="KW-0472">Membrane</keyword>
<comment type="similarity">
    <text evidence="1 9 10">Belongs to the peptidase A8 family.</text>
</comment>
<keyword evidence="5 9" id="KW-0064">Aspartyl protease</keyword>
<dbReference type="GO" id="GO:0006508">
    <property type="term" value="P:proteolysis"/>
    <property type="evidence" value="ECO:0007669"/>
    <property type="project" value="UniProtKB-KW"/>
</dbReference>
<evidence type="ECO:0000256" key="6">
    <source>
        <dbReference type="ARBA" id="ARBA00022801"/>
    </source>
</evidence>
<dbReference type="PANTHER" id="PTHR33695:SF1">
    <property type="entry name" value="LIPOPROTEIN SIGNAL PEPTIDASE"/>
    <property type="match status" value="1"/>
</dbReference>
<dbReference type="GO" id="GO:0004190">
    <property type="term" value="F:aspartic-type endopeptidase activity"/>
    <property type="evidence" value="ECO:0007669"/>
    <property type="project" value="UniProtKB-UniRule"/>
</dbReference>
<dbReference type="AlphaFoldDB" id="A0A1M5VWY8"/>
<organism evidence="11 12">
    <name type="scientific">Clostridium collagenovorans DSM 3089</name>
    <dbReference type="NCBI Taxonomy" id="1121306"/>
    <lineage>
        <taxon>Bacteria</taxon>
        <taxon>Bacillati</taxon>
        <taxon>Bacillota</taxon>
        <taxon>Clostridia</taxon>
        <taxon>Eubacteriales</taxon>
        <taxon>Clostridiaceae</taxon>
        <taxon>Clostridium</taxon>
    </lineage>
</organism>
<name>A0A1M5VWY8_9CLOT</name>
<feature type="transmembrane region" description="Helical" evidence="9">
    <location>
        <begin position="121"/>
        <end position="142"/>
    </location>
</feature>
<feature type="transmembrane region" description="Helical" evidence="9">
    <location>
        <begin position="56"/>
        <end position="76"/>
    </location>
</feature>
<evidence type="ECO:0000256" key="9">
    <source>
        <dbReference type="HAMAP-Rule" id="MF_00161"/>
    </source>
</evidence>
<dbReference type="PRINTS" id="PR00781">
    <property type="entry name" value="LIPOSIGPTASE"/>
</dbReference>
<dbReference type="UniPathway" id="UPA00665"/>
<dbReference type="PANTHER" id="PTHR33695">
    <property type="entry name" value="LIPOPROTEIN SIGNAL PEPTIDASE"/>
    <property type="match status" value="1"/>
</dbReference>
<dbReference type="HAMAP" id="MF_00161">
    <property type="entry name" value="LspA"/>
    <property type="match status" value="1"/>
</dbReference>
<gene>
    <name evidence="9" type="primary">lspA</name>
    <name evidence="11" type="ORF">SAMN02745196_01412</name>
</gene>
<evidence type="ECO:0000256" key="2">
    <source>
        <dbReference type="ARBA" id="ARBA00022475"/>
    </source>
</evidence>
<keyword evidence="4 9" id="KW-0812">Transmembrane</keyword>
<dbReference type="EMBL" id="FQXP01000005">
    <property type="protein sequence ID" value="SHH79690.1"/>
    <property type="molecule type" value="Genomic_DNA"/>
</dbReference>
<evidence type="ECO:0000256" key="7">
    <source>
        <dbReference type="ARBA" id="ARBA00022989"/>
    </source>
</evidence>
<evidence type="ECO:0000256" key="1">
    <source>
        <dbReference type="ARBA" id="ARBA00006139"/>
    </source>
</evidence>
<keyword evidence="7 9" id="KW-1133">Transmembrane helix</keyword>
<feature type="transmembrane region" description="Helical" evidence="9">
    <location>
        <begin position="82"/>
        <end position="100"/>
    </location>
</feature>
<dbReference type="STRING" id="1121306.SAMN02745196_01412"/>
<dbReference type="RefSeq" id="WP_072831327.1">
    <property type="nucleotide sequence ID" value="NZ_FQXP01000005.1"/>
</dbReference>
<evidence type="ECO:0000313" key="12">
    <source>
        <dbReference type="Proteomes" id="UP000184526"/>
    </source>
</evidence>
<evidence type="ECO:0000256" key="8">
    <source>
        <dbReference type="ARBA" id="ARBA00023136"/>
    </source>
</evidence>
<evidence type="ECO:0000256" key="4">
    <source>
        <dbReference type="ARBA" id="ARBA00022692"/>
    </source>
</evidence>
<dbReference type="EC" id="3.4.23.36" evidence="9"/>
<evidence type="ECO:0000256" key="5">
    <source>
        <dbReference type="ARBA" id="ARBA00022750"/>
    </source>
</evidence>
<feature type="active site" evidence="9">
    <location>
        <position position="126"/>
    </location>
</feature>
<keyword evidence="3 9" id="KW-0645">Protease</keyword>
<sequence length="145" mass="16807">MWFIYVIFFVGLLGIDLYSKKRIEEKRIDKDNKFFSIIYSENYGVALNILEGKKKVIIISNIFILMLIGSYTMYSIITTSNYLKNLSLLLIIIGGLGNLINRLTKGYVIDFIKFHFKKSPIFNIADFYIIIGQLIVIILVFLGKF</sequence>
<proteinExistence type="inferred from homology"/>
<evidence type="ECO:0000256" key="10">
    <source>
        <dbReference type="RuleBase" id="RU004181"/>
    </source>
</evidence>
<keyword evidence="2 9" id="KW-1003">Cell membrane</keyword>
<evidence type="ECO:0000313" key="11">
    <source>
        <dbReference type="EMBL" id="SHH79690.1"/>
    </source>
</evidence>
<dbReference type="Pfam" id="PF01252">
    <property type="entry name" value="Peptidase_A8"/>
    <property type="match status" value="1"/>
</dbReference>